<dbReference type="PANTHER" id="PTHR43019">
    <property type="entry name" value="SERINE ENDOPROTEASE DEGS"/>
    <property type="match status" value="1"/>
</dbReference>
<comment type="caution">
    <text evidence="6">The sequence shown here is derived from an EMBL/GenBank/DDBJ whole genome shotgun (WGS) entry which is preliminary data.</text>
</comment>
<keyword evidence="6" id="KW-0378">Hydrolase</keyword>
<dbReference type="InterPro" id="IPR047680">
    <property type="entry name" value="MarP-like"/>
</dbReference>
<dbReference type="GO" id="GO:0016020">
    <property type="term" value="C:membrane"/>
    <property type="evidence" value="ECO:0007669"/>
    <property type="project" value="UniProtKB-SubCell"/>
</dbReference>
<dbReference type="PANTHER" id="PTHR43019:SF23">
    <property type="entry name" value="PROTEASE DO-LIKE 5, CHLOROPLASTIC"/>
    <property type="match status" value="1"/>
</dbReference>
<keyword evidence="2 5" id="KW-0812">Transmembrane</keyword>
<dbReference type="InterPro" id="IPR001940">
    <property type="entry name" value="Peptidase_S1C"/>
</dbReference>
<keyword evidence="7" id="KW-1185">Reference proteome</keyword>
<reference evidence="6" key="1">
    <citation type="journal article" date="2014" name="Int. J. Syst. Evol. Microbiol.">
        <title>Complete genome sequence of Corynebacterium casei LMG S-19264T (=DSM 44701T), isolated from a smear-ripened cheese.</title>
        <authorList>
            <consortium name="US DOE Joint Genome Institute (JGI-PGF)"/>
            <person name="Walter F."/>
            <person name="Albersmeier A."/>
            <person name="Kalinowski J."/>
            <person name="Ruckert C."/>
        </authorList>
    </citation>
    <scope>NUCLEOTIDE SEQUENCE</scope>
    <source>
        <strain evidence="6">VKM Ac-1401</strain>
    </source>
</reference>
<feature type="transmembrane region" description="Helical" evidence="5">
    <location>
        <begin position="6"/>
        <end position="26"/>
    </location>
</feature>
<dbReference type="EMBL" id="BSEN01000006">
    <property type="protein sequence ID" value="GLJ75904.1"/>
    <property type="molecule type" value="Genomic_DNA"/>
</dbReference>
<dbReference type="GO" id="GO:0009403">
    <property type="term" value="P:toxin biosynthetic process"/>
    <property type="evidence" value="ECO:0007669"/>
    <property type="project" value="InterPro"/>
</dbReference>
<dbReference type="GO" id="GO:0006508">
    <property type="term" value="P:proteolysis"/>
    <property type="evidence" value="ECO:0007669"/>
    <property type="project" value="UniProtKB-KW"/>
</dbReference>
<evidence type="ECO:0000313" key="6">
    <source>
        <dbReference type="EMBL" id="GLJ75904.1"/>
    </source>
</evidence>
<dbReference type="Gene3D" id="2.40.10.10">
    <property type="entry name" value="Trypsin-like serine proteases"/>
    <property type="match status" value="2"/>
</dbReference>
<organism evidence="6 7">
    <name type="scientific">Leifsonia poae</name>
    <dbReference type="NCBI Taxonomy" id="110933"/>
    <lineage>
        <taxon>Bacteria</taxon>
        <taxon>Bacillati</taxon>
        <taxon>Actinomycetota</taxon>
        <taxon>Actinomycetes</taxon>
        <taxon>Micrococcales</taxon>
        <taxon>Microbacteriaceae</taxon>
        <taxon>Leifsonia</taxon>
    </lineage>
</organism>
<accession>A0A9W6H8M4</accession>
<evidence type="ECO:0000256" key="4">
    <source>
        <dbReference type="ARBA" id="ARBA00023136"/>
    </source>
</evidence>
<dbReference type="InterPro" id="IPR009003">
    <property type="entry name" value="Peptidase_S1_PA"/>
</dbReference>
<dbReference type="SUPFAM" id="SSF50494">
    <property type="entry name" value="Trypsin-like serine proteases"/>
    <property type="match status" value="1"/>
</dbReference>
<evidence type="ECO:0000256" key="3">
    <source>
        <dbReference type="ARBA" id="ARBA00022989"/>
    </source>
</evidence>
<sequence>MGQGGHVEIVVDVVLIVLAVAAIAAGWSNGAIKAAASLVGLGLGLWAGLALAPVAVAWLASMGWTSVMQRSVIASLVVLACAAVSYAIAVTLASVIGKVLRHGPIRWLDSLIGSVFGLLTWAVVVWLLAGFALATNIATVVQAANSSRVVATLDSVAPVPSSTVLGAVDDVLADAGLPKVFEGGESIKTAQPPSTAVPAAVARAENSVVTVLASKPDCGVDSEGSGWVVSRGRVVTNAHVVAGASSIVVRDPITDRPESATLTAFDPERDLAVLDVTDLTAPALDIGPDLTAGAQAYAAGYPGNGPYTVSPQRVRDRLNARGTDIYQSGIVERDIYSLRGSVRPGNSGGPLLDSSGRVAGVVFARSTADPDTGYALSLAELRPVLSSVRTAPISSGGCATG</sequence>
<evidence type="ECO:0000256" key="5">
    <source>
        <dbReference type="SAM" id="Phobius"/>
    </source>
</evidence>
<keyword evidence="4 5" id="KW-0472">Membrane</keyword>
<dbReference type="Pfam" id="PF02674">
    <property type="entry name" value="Colicin_V"/>
    <property type="match status" value="1"/>
</dbReference>
<dbReference type="NCBIfam" id="NF033740">
    <property type="entry name" value="MarP_fam_protase"/>
    <property type="match status" value="1"/>
</dbReference>
<evidence type="ECO:0000256" key="1">
    <source>
        <dbReference type="ARBA" id="ARBA00004141"/>
    </source>
</evidence>
<dbReference type="PRINTS" id="PR00834">
    <property type="entry name" value="PROTEASES2C"/>
</dbReference>
<reference evidence="6" key="2">
    <citation type="submission" date="2023-01" db="EMBL/GenBank/DDBJ databases">
        <authorList>
            <person name="Sun Q."/>
            <person name="Evtushenko L."/>
        </authorList>
    </citation>
    <scope>NUCLEOTIDE SEQUENCE</scope>
    <source>
        <strain evidence="6">VKM Ac-1401</strain>
    </source>
</reference>
<feature type="transmembrane region" description="Helical" evidence="5">
    <location>
        <begin position="108"/>
        <end position="133"/>
    </location>
</feature>
<dbReference type="GO" id="GO:0004252">
    <property type="term" value="F:serine-type endopeptidase activity"/>
    <property type="evidence" value="ECO:0007669"/>
    <property type="project" value="InterPro"/>
</dbReference>
<dbReference type="InterPro" id="IPR043504">
    <property type="entry name" value="Peptidase_S1_PA_chymotrypsin"/>
</dbReference>
<dbReference type="Pfam" id="PF13365">
    <property type="entry name" value="Trypsin_2"/>
    <property type="match status" value="1"/>
</dbReference>
<comment type="subcellular location">
    <subcellularLocation>
        <location evidence="1">Membrane</location>
        <topology evidence="1">Multi-pass membrane protein</topology>
    </subcellularLocation>
</comment>
<feature type="transmembrane region" description="Helical" evidence="5">
    <location>
        <begin position="72"/>
        <end position="96"/>
    </location>
</feature>
<dbReference type="AlphaFoldDB" id="A0A9W6H8M4"/>
<name>A0A9W6H8M4_9MICO</name>
<evidence type="ECO:0000313" key="7">
    <source>
        <dbReference type="Proteomes" id="UP001142372"/>
    </source>
</evidence>
<protein>
    <submittedName>
        <fullName evidence="6">Membrane-associated serine protease</fullName>
    </submittedName>
</protein>
<keyword evidence="6" id="KW-0645">Protease</keyword>
<dbReference type="InterPro" id="IPR003825">
    <property type="entry name" value="Colicin-V_CvpA"/>
</dbReference>
<evidence type="ECO:0000256" key="2">
    <source>
        <dbReference type="ARBA" id="ARBA00022692"/>
    </source>
</evidence>
<proteinExistence type="predicted"/>
<keyword evidence="3 5" id="KW-1133">Transmembrane helix</keyword>
<feature type="transmembrane region" description="Helical" evidence="5">
    <location>
        <begin position="38"/>
        <end position="60"/>
    </location>
</feature>
<dbReference type="Proteomes" id="UP001142372">
    <property type="component" value="Unassembled WGS sequence"/>
</dbReference>
<gene>
    <name evidence="6" type="ORF">GCM10017584_14780</name>
</gene>